<evidence type="ECO:0000313" key="3">
    <source>
        <dbReference type="Proteomes" id="UP001221757"/>
    </source>
</evidence>
<dbReference type="AlphaFoldDB" id="A0AAD7H2A0"/>
<comment type="caution">
    <text evidence="2">The sequence shown here is derived from an EMBL/GenBank/DDBJ whole genome shotgun (WGS) entry which is preliminary data.</text>
</comment>
<dbReference type="Proteomes" id="UP001221757">
    <property type="component" value="Unassembled WGS sequence"/>
</dbReference>
<proteinExistence type="predicted"/>
<keyword evidence="3" id="KW-1185">Reference proteome</keyword>
<dbReference type="EMBL" id="JARKIE010000001">
    <property type="protein sequence ID" value="KAJ7710624.1"/>
    <property type="molecule type" value="Genomic_DNA"/>
</dbReference>
<feature type="compositionally biased region" description="Basic residues" evidence="1">
    <location>
        <begin position="82"/>
        <end position="93"/>
    </location>
</feature>
<gene>
    <name evidence="2" type="ORF">B0H17DRAFT_1027454</name>
</gene>
<accession>A0AAD7H2A0</accession>
<feature type="region of interest" description="Disordered" evidence="1">
    <location>
        <begin position="82"/>
        <end position="116"/>
    </location>
</feature>
<protein>
    <submittedName>
        <fullName evidence="2">Uncharacterized protein</fullName>
    </submittedName>
</protein>
<sequence>MRLGRENISSVDTLYPPPRAAAARAAASNSAGPAPHTRPAYARDIDGAYWALIPPSATGAQPPCCGCVWRARAPHPHTRIAAPRARRRQRRRLVGGQLHRIRDASDDSLKSGAPDDTPACPPAYSCDCTARASRALTARMRRVLGGRDGGLQRSYIRDASDDGLKHDSSDDTPSALKSRTVCWYLVSGTWCTDSTPFVGRSVPRSKIPPFWRWCSSGDAAQRPDALPRAWISSCGRATAIEAPAGLGPHAAGLRYDDLEAGLRAAMPPPPADRRSRRPPGTAVVRLESRAALHDELSSRQLRVPAATPPLAQQIDDIGGGAPRIIDGCDDLEYCDGAESRRARIEDLAVVAAVIRRVSPRARLRCSATQCACVCGCPYPHPHTRPAY</sequence>
<organism evidence="2 3">
    <name type="scientific">Mycena rosella</name>
    <name type="common">Pink bonnet</name>
    <name type="synonym">Agaricus rosellus</name>
    <dbReference type="NCBI Taxonomy" id="1033263"/>
    <lineage>
        <taxon>Eukaryota</taxon>
        <taxon>Fungi</taxon>
        <taxon>Dikarya</taxon>
        <taxon>Basidiomycota</taxon>
        <taxon>Agaricomycotina</taxon>
        <taxon>Agaricomycetes</taxon>
        <taxon>Agaricomycetidae</taxon>
        <taxon>Agaricales</taxon>
        <taxon>Marasmiineae</taxon>
        <taxon>Mycenaceae</taxon>
        <taxon>Mycena</taxon>
    </lineage>
</organism>
<feature type="compositionally biased region" description="Basic and acidic residues" evidence="1">
    <location>
        <begin position="100"/>
        <end position="109"/>
    </location>
</feature>
<name>A0AAD7H2A0_MYCRO</name>
<reference evidence="2" key="1">
    <citation type="submission" date="2023-03" db="EMBL/GenBank/DDBJ databases">
        <title>Massive genome expansion in bonnet fungi (Mycena s.s.) driven by repeated elements and novel gene families across ecological guilds.</title>
        <authorList>
            <consortium name="Lawrence Berkeley National Laboratory"/>
            <person name="Harder C.B."/>
            <person name="Miyauchi S."/>
            <person name="Viragh M."/>
            <person name="Kuo A."/>
            <person name="Thoen E."/>
            <person name="Andreopoulos B."/>
            <person name="Lu D."/>
            <person name="Skrede I."/>
            <person name="Drula E."/>
            <person name="Henrissat B."/>
            <person name="Morin E."/>
            <person name="Kohler A."/>
            <person name="Barry K."/>
            <person name="LaButti K."/>
            <person name="Morin E."/>
            <person name="Salamov A."/>
            <person name="Lipzen A."/>
            <person name="Mereny Z."/>
            <person name="Hegedus B."/>
            <person name="Baldrian P."/>
            <person name="Stursova M."/>
            <person name="Weitz H."/>
            <person name="Taylor A."/>
            <person name="Grigoriev I.V."/>
            <person name="Nagy L.G."/>
            <person name="Martin F."/>
            <person name="Kauserud H."/>
        </authorList>
    </citation>
    <scope>NUCLEOTIDE SEQUENCE</scope>
    <source>
        <strain evidence="2">CBHHK067</strain>
    </source>
</reference>
<evidence type="ECO:0000256" key="1">
    <source>
        <dbReference type="SAM" id="MobiDB-lite"/>
    </source>
</evidence>
<evidence type="ECO:0000313" key="2">
    <source>
        <dbReference type="EMBL" id="KAJ7710624.1"/>
    </source>
</evidence>